<dbReference type="Proteomes" id="UP000228531">
    <property type="component" value="Unassembled WGS sequence"/>
</dbReference>
<gene>
    <name evidence="1" type="ORF">BC777_1112</name>
</gene>
<dbReference type="AlphaFoldDB" id="A0A2M8WMV4"/>
<dbReference type="EMBL" id="PGTY01000001">
    <property type="protein sequence ID" value="PJI92267.1"/>
    <property type="molecule type" value="Genomic_DNA"/>
</dbReference>
<sequence>MHVARLDIVHLPAATSDPRVVKRHDRETYGESDCAFGCDWLRVGAAQ</sequence>
<name>A0A2M8WMV4_9RHOB</name>
<accession>A0A2M8WMV4</accession>
<reference evidence="1 2" key="1">
    <citation type="submission" date="2017-11" db="EMBL/GenBank/DDBJ databases">
        <title>Genomic Encyclopedia of Archaeal and Bacterial Type Strains, Phase II (KMG-II): From Individual Species to Whole Genera.</title>
        <authorList>
            <person name="Goeker M."/>
        </authorList>
    </citation>
    <scope>NUCLEOTIDE SEQUENCE [LARGE SCALE GENOMIC DNA]</scope>
    <source>
        <strain evidence="1 2">DSM 29128</strain>
    </source>
</reference>
<comment type="caution">
    <text evidence="1">The sequence shown here is derived from an EMBL/GenBank/DDBJ whole genome shotgun (WGS) entry which is preliminary data.</text>
</comment>
<evidence type="ECO:0000313" key="1">
    <source>
        <dbReference type="EMBL" id="PJI92267.1"/>
    </source>
</evidence>
<proteinExistence type="predicted"/>
<evidence type="ECO:0000313" key="2">
    <source>
        <dbReference type="Proteomes" id="UP000228531"/>
    </source>
</evidence>
<protein>
    <submittedName>
        <fullName evidence="1">Uncharacterized protein</fullName>
    </submittedName>
</protein>
<keyword evidence="2" id="KW-1185">Reference proteome</keyword>
<organism evidence="1 2">
    <name type="scientific">Yoonia maricola</name>
    <dbReference type="NCBI Taxonomy" id="420999"/>
    <lineage>
        <taxon>Bacteria</taxon>
        <taxon>Pseudomonadati</taxon>
        <taxon>Pseudomonadota</taxon>
        <taxon>Alphaproteobacteria</taxon>
        <taxon>Rhodobacterales</taxon>
        <taxon>Paracoccaceae</taxon>
        <taxon>Yoonia</taxon>
    </lineage>
</organism>